<feature type="compositionally biased region" description="Polar residues" evidence="5">
    <location>
        <begin position="931"/>
        <end position="943"/>
    </location>
</feature>
<dbReference type="GO" id="GO:0008270">
    <property type="term" value="F:zinc ion binding"/>
    <property type="evidence" value="ECO:0007669"/>
    <property type="project" value="UniProtKB-KW"/>
</dbReference>
<protein>
    <recommendedName>
        <fullName evidence="6">MYND-type domain-containing protein</fullName>
    </recommendedName>
</protein>
<dbReference type="Proteomes" id="UP001566132">
    <property type="component" value="Unassembled WGS sequence"/>
</dbReference>
<feature type="region of interest" description="Disordered" evidence="5">
    <location>
        <begin position="931"/>
        <end position="1004"/>
    </location>
</feature>
<keyword evidence="1" id="KW-0479">Metal-binding</keyword>
<evidence type="ECO:0000256" key="3">
    <source>
        <dbReference type="ARBA" id="ARBA00022833"/>
    </source>
</evidence>
<keyword evidence="3" id="KW-0862">Zinc</keyword>
<dbReference type="PROSITE" id="PS50865">
    <property type="entry name" value="ZF_MYND_2"/>
    <property type="match status" value="1"/>
</dbReference>
<feature type="domain" description="MYND-type" evidence="6">
    <location>
        <begin position="1099"/>
        <end position="1131"/>
    </location>
</feature>
<comment type="caution">
    <text evidence="7">The sequence shown here is derived from an EMBL/GenBank/DDBJ whole genome shotgun (WGS) entry which is preliminary data.</text>
</comment>
<dbReference type="AlphaFoldDB" id="A0ABD1EHL0"/>
<evidence type="ECO:0000256" key="4">
    <source>
        <dbReference type="PROSITE-ProRule" id="PRU00134"/>
    </source>
</evidence>
<keyword evidence="8" id="KW-1185">Reference proteome</keyword>
<sequence>MRYRPVPQFPHNTYKKVMSQRYSNHTRRHQAWETQQNFVNRNSNHLGEIFYHDQGNLRQSNFQTPYTPVKHEKLPEDYKNLNKDHVQIESTDSQKDKLQPITFESEEKDNSVNFNEKTNNYEEQVELKNTSLKEQIDQEICSTLCPKNFLHGYEDSNPVQLKIIINNTVQCVDNGKDIIIDMGKIVRSANDISLKNNSSQLDCKNHSLQNPNLEKFKKKQHCEIKKDNNHTSKCAKSPVKLNCNLSKSVLQENSKKETIKHKISHIEEQIFKRKNVKSNSNSAVTFLVSSNTKEEGSDDDFVFKKRRKRIRKLDSSEEDESNNIQSKSETLQYRNHVETRKMNRRIKWRELFGDSSGEEDVCIAEKKKKKHEECSKQETIHTYKNHHNDITKSVTESTHLPLTISKSLPKKKHSSKILIHQPSVNSVIFEEAATTPLEIHQIERKSLKPITVPINCTETALLCPGPQIQNDTIIVKQTKYYQTTQTDPTLIDLTKDSPTKIIESDEINTERKENVRIIPKTLAIDFLNKQTKIPTILKHVDTPISELENILVTTRETNEDTSITLYKSEENNTERNADVQAVSATITMASLIKNCNLLQHQVTDITKQPNLVTFPHKIVSSSHQQETSVRNYFIGFCSGQQQHRINNIAFSVPDALPPILQKTIPQPMLNDSGTGILNDYDRIRIVEVLFRHVYFLGHLCFAQKSYMDQLCNRNFCRGYFKVELHLFEQEKQRRLEMQSIQLGHDLAKLNIRVYHNLDQAVLVIIDNLINIMQDKDMPRKVTRQMVYMLLWELLKMPQQIFSKVTLFKILFRHCRAVAQKIIGRSYDPFTPEMRNTLEKQVHAYLQICRNQQRCNMQLVNINVSNAIQSSSTMPKVTETSHSNGKNVPTLFDYPSTQLQGLNQNTRFVQNTVVNNLGFVPVHLSNQNRLVLKTPKNSPQETLVQSKQESPSTPKSSSNDSSNDISYNLQVPSRPSPLIDKNVPKETSEPDPETPTDTETNIKLENKELDIKDNLIVNDVNYGHYQNIEDPRSSVAAVKEEIETIDLTWIDDINEEELKRDLDVCMSIKQEENKSDEQSENNKNEECTYTAVRVRNICICGEIAKYKCICEEGNYCGRECQLQDWESHKKFCL</sequence>
<evidence type="ECO:0000256" key="2">
    <source>
        <dbReference type="ARBA" id="ARBA00022771"/>
    </source>
</evidence>
<dbReference type="InterPro" id="IPR002893">
    <property type="entry name" value="Znf_MYND"/>
</dbReference>
<evidence type="ECO:0000259" key="6">
    <source>
        <dbReference type="PROSITE" id="PS50865"/>
    </source>
</evidence>
<dbReference type="EMBL" id="JBDJPC010000007">
    <property type="protein sequence ID" value="KAL1494044.1"/>
    <property type="molecule type" value="Genomic_DNA"/>
</dbReference>
<evidence type="ECO:0000313" key="7">
    <source>
        <dbReference type="EMBL" id="KAL1494044.1"/>
    </source>
</evidence>
<name>A0ABD1EHL0_HYPHA</name>
<accession>A0ABD1EHL0</accession>
<feature type="compositionally biased region" description="Low complexity" evidence="5">
    <location>
        <begin position="944"/>
        <end position="965"/>
    </location>
</feature>
<keyword evidence="2 4" id="KW-0863">Zinc-finger</keyword>
<gene>
    <name evidence="7" type="ORF">ABEB36_009708</name>
</gene>
<evidence type="ECO:0000256" key="5">
    <source>
        <dbReference type="SAM" id="MobiDB-lite"/>
    </source>
</evidence>
<evidence type="ECO:0000313" key="8">
    <source>
        <dbReference type="Proteomes" id="UP001566132"/>
    </source>
</evidence>
<evidence type="ECO:0000256" key="1">
    <source>
        <dbReference type="ARBA" id="ARBA00022723"/>
    </source>
</evidence>
<proteinExistence type="predicted"/>
<organism evidence="7 8">
    <name type="scientific">Hypothenemus hampei</name>
    <name type="common">Coffee berry borer</name>
    <dbReference type="NCBI Taxonomy" id="57062"/>
    <lineage>
        <taxon>Eukaryota</taxon>
        <taxon>Metazoa</taxon>
        <taxon>Ecdysozoa</taxon>
        <taxon>Arthropoda</taxon>
        <taxon>Hexapoda</taxon>
        <taxon>Insecta</taxon>
        <taxon>Pterygota</taxon>
        <taxon>Neoptera</taxon>
        <taxon>Endopterygota</taxon>
        <taxon>Coleoptera</taxon>
        <taxon>Polyphaga</taxon>
        <taxon>Cucujiformia</taxon>
        <taxon>Curculionidae</taxon>
        <taxon>Scolytinae</taxon>
        <taxon>Hypothenemus</taxon>
    </lineage>
</organism>
<reference evidence="7 8" key="1">
    <citation type="submission" date="2024-05" db="EMBL/GenBank/DDBJ databases">
        <title>Genetic variation in Jamaican populations of the coffee berry borer (Hypothenemus hampei).</title>
        <authorList>
            <person name="Errbii M."/>
            <person name="Myrie A."/>
        </authorList>
    </citation>
    <scope>NUCLEOTIDE SEQUENCE [LARGE SCALE GENOMIC DNA]</scope>
    <source>
        <strain evidence="7">JA-Hopewell-2020-01-JO</strain>
        <tissue evidence="7">Whole body</tissue>
    </source>
</reference>